<evidence type="ECO:0008006" key="6">
    <source>
        <dbReference type="Google" id="ProtNLM"/>
    </source>
</evidence>
<dbReference type="GeneID" id="93376745"/>
<reference evidence="4" key="1">
    <citation type="submission" date="2015-07" db="EMBL/GenBank/DDBJ databases">
        <title>Nocardia seriolae U-1 whole genome shotgun sequence.</title>
        <authorList>
            <person name="Imajoh M."/>
            <person name="Fukumoto Y."/>
            <person name="Sukeda M."/>
            <person name="Yamane J."/>
            <person name="Yamasaki K."/>
            <person name="Shimizu M."/>
            <person name="Ohnishi K."/>
            <person name="Oshima S."/>
        </authorList>
    </citation>
    <scope>NUCLEOTIDE SEQUENCE [LARGE SCALE GENOMIC DNA]</scope>
    <source>
        <strain evidence="4">U-1</strain>
    </source>
</reference>
<dbReference type="Proteomes" id="UP000037179">
    <property type="component" value="Unassembled WGS sequence"/>
</dbReference>
<dbReference type="EMBL" id="BBYQ01000040">
    <property type="protein sequence ID" value="GAP28650.1"/>
    <property type="molecule type" value="Genomic_DNA"/>
</dbReference>
<dbReference type="PANTHER" id="PTHR47197">
    <property type="entry name" value="PROTEIN NIRF"/>
    <property type="match status" value="1"/>
</dbReference>
<keyword evidence="4" id="KW-1185">Reference proteome</keyword>
<dbReference type="Gene3D" id="2.130.10.10">
    <property type="entry name" value="YVTN repeat-like/Quinoprotein amine dehydrogenase"/>
    <property type="match status" value="2"/>
</dbReference>
<gene>
    <name evidence="2" type="ORF">NS506_06257</name>
    <name evidence="3" type="ORF">NSK11_contig00040-0004</name>
</gene>
<evidence type="ECO:0000313" key="3">
    <source>
        <dbReference type="EMBL" id="GAP28650.1"/>
    </source>
</evidence>
<name>A0ABC9YTJ7_9NOCA</name>
<reference evidence="2 5" key="3">
    <citation type="submission" date="2016-10" db="EMBL/GenBank/DDBJ databases">
        <title>Genome sequence of Nocardia seriolae strain EM150506, isolated from Anguila japonica.</title>
        <authorList>
            <person name="Han H.-J."/>
        </authorList>
    </citation>
    <scope>NUCLEOTIDE SEQUENCE [LARGE SCALE GENOMIC DNA]</scope>
    <source>
        <strain evidence="2 5">EM150506</strain>
    </source>
</reference>
<sequence length="378" mass="39807">MKTLGRLGISSLLTLCVVSGTAQAAPTADPAQPQGPAGELYLPEVQSDTVAVIDTATNTIKERIPTGPATKPGVLAATPDGKKIYVDNFGFQPPSVTVIDRPSNTTKSIPVQSPPLGIFTSNDGKEIFLPEVGFVIEVLDVATDTIVRRFPYPDLAAGRHPEIPAGAIQGPDGLLYVGFMQSGMIEAIDPISGKVVRPPLIVGGFGTFWYSFSKDGSKLYANSINTISVIDLKDWRVTKLLHTSEDSQYRLSNPGAFVSTLNPDGTKLYVTVFGGKDVLVVDTAKDEVIGRIPTTGASTSVMFSADGTRGYITDMGPSSNAYPGPILDPVLFGNLVTAGVGLTPGQVIVFDPRTDQIVGDPIPTNVGPGVPVWLPPMT</sequence>
<evidence type="ECO:0000313" key="5">
    <source>
        <dbReference type="Proteomes" id="UP000180166"/>
    </source>
</evidence>
<dbReference type="PANTHER" id="PTHR47197:SF3">
    <property type="entry name" value="DIHYDRO-HEME D1 DEHYDROGENASE"/>
    <property type="match status" value="1"/>
</dbReference>
<evidence type="ECO:0000313" key="4">
    <source>
        <dbReference type="Proteomes" id="UP000037179"/>
    </source>
</evidence>
<protein>
    <recommendedName>
        <fullName evidence="6">YncE family protein</fullName>
    </recommendedName>
</protein>
<dbReference type="SUPFAM" id="SSF51004">
    <property type="entry name" value="C-terminal (heme d1) domain of cytochrome cd1-nitrite reductase"/>
    <property type="match status" value="1"/>
</dbReference>
<accession>A0ABC9YTJ7</accession>
<evidence type="ECO:0000313" key="2">
    <source>
        <dbReference type="EMBL" id="APB00293.1"/>
    </source>
</evidence>
<proteinExistence type="predicted"/>
<evidence type="ECO:0000256" key="1">
    <source>
        <dbReference type="SAM" id="SignalP"/>
    </source>
</evidence>
<reference evidence="3 4" key="2">
    <citation type="journal article" date="2016" name="Genome Announc.">
        <title>Draft Genome Sequence of Erythromycin- and Oxytetracycline-Sensitive Nocardia seriolae Strain U-1 (NBRC 110359).</title>
        <authorList>
            <person name="Imajoh M."/>
            <person name="Sukeda M."/>
            <person name="Shimizu M."/>
            <person name="Yamane J."/>
            <person name="Ohnishi K."/>
            <person name="Oshima S."/>
        </authorList>
    </citation>
    <scope>NUCLEOTIDE SEQUENCE [LARGE SCALE GENOMIC DNA]</scope>
    <source>
        <strain evidence="3 4">U-1</strain>
    </source>
</reference>
<dbReference type="InterPro" id="IPR015943">
    <property type="entry name" value="WD40/YVTN_repeat-like_dom_sf"/>
</dbReference>
<organism evidence="3 4">
    <name type="scientific">Nocardia seriolae</name>
    <dbReference type="NCBI Taxonomy" id="37332"/>
    <lineage>
        <taxon>Bacteria</taxon>
        <taxon>Bacillati</taxon>
        <taxon>Actinomycetota</taxon>
        <taxon>Actinomycetes</taxon>
        <taxon>Mycobacteriales</taxon>
        <taxon>Nocardiaceae</taxon>
        <taxon>Nocardia</taxon>
    </lineage>
</organism>
<dbReference type="Proteomes" id="UP000180166">
    <property type="component" value="Chromosome"/>
</dbReference>
<dbReference type="AlphaFoldDB" id="A0ABC9YTJ7"/>
<keyword evidence="1" id="KW-0732">Signal</keyword>
<dbReference type="KEGG" id="nsr:NS506_06257"/>
<dbReference type="EMBL" id="CP017839">
    <property type="protein sequence ID" value="APB00293.1"/>
    <property type="molecule type" value="Genomic_DNA"/>
</dbReference>
<dbReference type="InterPro" id="IPR011048">
    <property type="entry name" value="Haem_d1_sf"/>
</dbReference>
<feature type="signal peptide" evidence="1">
    <location>
        <begin position="1"/>
        <end position="24"/>
    </location>
</feature>
<dbReference type="InterPro" id="IPR051200">
    <property type="entry name" value="Host-pathogen_enzymatic-act"/>
</dbReference>
<feature type="chain" id="PRO_5044722399" description="YncE family protein" evidence="1">
    <location>
        <begin position="25"/>
        <end position="378"/>
    </location>
</feature>
<dbReference type="RefSeq" id="WP_052086329.1">
    <property type="nucleotide sequence ID" value="NZ_AP017900.1"/>
</dbReference>